<reference evidence="7" key="1">
    <citation type="journal article" date="2019" name="Int. J. Syst. Evol. Microbiol.">
        <title>The Global Catalogue of Microorganisms (GCM) 10K type strain sequencing project: providing services to taxonomists for standard genome sequencing and annotation.</title>
        <authorList>
            <consortium name="The Broad Institute Genomics Platform"/>
            <consortium name="The Broad Institute Genome Sequencing Center for Infectious Disease"/>
            <person name="Wu L."/>
            <person name="Ma J."/>
        </authorList>
    </citation>
    <scope>NUCLEOTIDE SEQUENCE [LARGE SCALE GENOMIC DNA]</scope>
    <source>
        <strain evidence="7">CCUG 55328</strain>
    </source>
</reference>
<keyword evidence="2" id="KW-0805">Transcription regulation</keyword>
<sequence>MQTELLETFLDLCETRSFNRTADRLGVTQSTVSGRVHALEGALGCRLFHRSRAGTGLTTEGLRFEPHARALRQGWAEALQDTAGSGSRAMTLRIGLQRDLTDHHIGDWMRQFRAALPEAAFYIEADYSAQMCADLVSGALDLALLFTPKPQPDLHFETVGELSYRMVSTRPVALASLPIERYVRANISPAFSAAHAGLLPQLTAAPVSSGQNATVTGLILALDGAGYVLEDTAQSLIEAGQVHAVANAPRIPQPVFAALPLRQRHRPLQRRLVTVLRAHFSAKRPQK</sequence>
<dbReference type="Proteomes" id="UP001597151">
    <property type="component" value="Unassembled WGS sequence"/>
</dbReference>
<evidence type="ECO:0000313" key="7">
    <source>
        <dbReference type="Proteomes" id="UP001597151"/>
    </source>
</evidence>
<gene>
    <name evidence="6" type="ORF">ACFQ3C_09225</name>
</gene>
<dbReference type="SUPFAM" id="SSF53850">
    <property type="entry name" value="Periplasmic binding protein-like II"/>
    <property type="match status" value="1"/>
</dbReference>
<dbReference type="Gene3D" id="1.10.10.10">
    <property type="entry name" value="Winged helix-like DNA-binding domain superfamily/Winged helix DNA-binding domain"/>
    <property type="match status" value="1"/>
</dbReference>
<organism evidence="6 7">
    <name type="scientific">Seohaeicola saemankumensis</name>
    <dbReference type="NCBI Taxonomy" id="481181"/>
    <lineage>
        <taxon>Bacteria</taxon>
        <taxon>Pseudomonadati</taxon>
        <taxon>Pseudomonadota</taxon>
        <taxon>Alphaproteobacteria</taxon>
        <taxon>Rhodobacterales</taxon>
        <taxon>Roseobacteraceae</taxon>
        <taxon>Seohaeicola</taxon>
    </lineage>
</organism>
<feature type="domain" description="HTH lysR-type" evidence="5">
    <location>
        <begin position="1"/>
        <end position="58"/>
    </location>
</feature>
<comment type="caution">
    <text evidence="6">The sequence shown here is derived from an EMBL/GenBank/DDBJ whole genome shotgun (WGS) entry which is preliminary data.</text>
</comment>
<keyword evidence="3" id="KW-0238">DNA-binding</keyword>
<dbReference type="Pfam" id="PF03466">
    <property type="entry name" value="LysR_substrate"/>
    <property type="match status" value="1"/>
</dbReference>
<keyword evidence="4" id="KW-0804">Transcription</keyword>
<dbReference type="PANTHER" id="PTHR30126">
    <property type="entry name" value="HTH-TYPE TRANSCRIPTIONAL REGULATOR"/>
    <property type="match status" value="1"/>
</dbReference>
<evidence type="ECO:0000313" key="6">
    <source>
        <dbReference type="EMBL" id="MFD1194849.1"/>
    </source>
</evidence>
<protein>
    <submittedName>
        <fullName evidence="6">LysR family transcriptional regulator</fullName>
    </submittedName>
</protein>
<accession>A0ABW3TCG3</accession>
<dbReference type="RefSeq" id="WP_380790855.1">
    <property type="nucleotide sequence ID" value="NZ_JBHTKR010000003.1"/>
</dbReference>
<dbReference type="PRINTS" id="PR00039">
    <property type="entry name" value="HTHLYSR"/>
</dbReference>
<dbReference type="SUPFAM" id="SSF46785">
    <property type="entry name" value="Winged helix' DNA-binding domain"/>
    <property type="match status" value="1"/>
</dbReference>
<dbReference type="Pfam" id="PF00126">
    <property type="entry name" value="HTH_1"/>
    <property type="match status" value="1"/>
</dbReference>
<name>A0ABW3TCG3_9RHOB</name>
<evidence type="ECO:0000256" key="1">
    <source>
        <dbReference type="ARBA" id="ARBA00009437"/>
    </source>
</evidence>
<dbReference type="PANTHER" id="PTHR30126:SF21">
    <property type="entry name" value="TRANSCRIPTIONAL REGULATOR-RELATED"/>
    <property type="match status" value="1"/>
</dbReference>
<evidence type="ECO:0000256" key="4">
    <source>
        <dbReference type="ARBA" id="ARBA00023163"/>
    </source>
</evidence>
<proteinExistence type="inferred from homology"/>
<dbReference type="InterPro" id="IPR000847">
    <property type="entry name" value="LysR_HTH_N"/>
</dbReference>
<evidence type="ECO:0000259" key="5">
    <source>
        <dbReference type="PROSITE" id="PS50931"/>
    </source>
</evidence>
<dbReference type="InterPro" id="IPR036390">
    <property type="entry name" value="WH_DNA-bd_sf"/>
</dbReference>
<comment type="similarity">
    <text evidence="1">Belongs to the LysR transcriptional regulatory family.</text>
</comment>
<dbReference type="InterPro" id="IPR005119">
    <property type="entry name" value="LysR_subst-bd"/>
</dbReference>
<dbReference type="InterPro" id="IPR036388">
    <property type="entry name" value="WH-like_DNA-bd_sf"/>
</dbReference>
<dbReference type="Gene3D" id="3.40.190.10">
    <property type="entry name" value="Periplasmic binding protein-like II"/>
    <property type="match status" value="1"/>
</dbReference>
<evidence type="ECO:0000256" key="2">
    <source>
        <dbReference type="ARBA" id="ARBA00023015"/>
    </source>
</evidence>
<dbReference type="PROSITE" id="PS50931">
    <property type="entry name" value="HTH_LYSR"/>
    <property type="match status" value="1"/>
</dbReference>
<keyword evidence="7" id="KW-1185">Reference proteome</keyword>
<evidence type="ECO:0000256" key="3">
    <source>
        <dbReference type="ARBA" id="ARBA00023125"/>
    </source>
</evidence>
<dbReference type="EMBL" id="JBHTKR010000003">
    <property type="protein sequence ID" value="MFD1194849.1"/>
    <property type="molecule type" value="Genomic_DNA"/>
</dbReference>
<dbReference type="CDD" id="cd05466">
    <property type="entry name" value="PBP2_LTTR_substrate"/>
    <property type="match status" value="1"/>
</dbReference>